<comment type="caution">
    <text evidence="1">The sequence shown here is derived from an EMBL/GenBank/DDBJ whole genome shotgun (WGS) entry which is preliminary data.</text>
</comment>
<protein>
    <submittedName>
        <fullName evidence="1">Uncharacterized protein</fullName>
    </submittedName>
</protein>
<sequence>MFQTGRLPGGSYVRSLFHPIIRRDWRHEDGDDDCPAGLSIDLV</sequence>
<name>X1KXU3_9ZZZZ</name>
<gene>
    <name evidence="1" type="ORF">S06H3_13047</name>
</gene>
<evidence type="ECO:0000313" key="1">
    <source>
        <dbReference type="EMBL" id="GAI11912.1"/>
    </source>
</evidence>
<dbReference type="EMBL" id="BARV01006368">
    <property type="protein sequence ID" value="GAI11912.1"/>
    <property type="molecule type" value="Genomic_DNA"/>
</dbReference>
<organism evidence="1">
    <name type="scientific">marine sediment metagenome</name>
    <dbReference type="NCBI Taxonomy" id="412755"/>
    <lineage>
        <taxon>unclassified sequences</taxon>
        <taxon>metagenomes</taxon>
        <taxon>ecological metagenomes</taxon>
    </lineage>
</organism>
<dbReference type="AlphaFoldDB" id="X1KXU3"/>
<reference evidence="1" key="1">
    <citation type="journal article" date="2014" name="Front. Microbiol.">
        <title>High frequency of phylogenetically diverse reductive dehalogenase-homologous genes in deep subseafloor sedimentary metagenomes.</title>
        <authorList>
            <person name="Kawai M."/>
            <person name="Futagami T."/>
            <person name="Toyoda A."/>
            <person name="Takaki Y."/>
            <person name="Nishi S."/>
            <person name="Hori S."/>
            <person name="Arai W."/>
            <person name="Tsubouchi T."/>
            <person name="Morono Y."/>
            <person name="Uchiyama I."/>
            <person name="Ito T."/>
            <person name="Fujiyama A."/>
            <person name="Inagaki F."/>
            <person name="Takami H."/>
        </authorList>
    </citation>
    <scope>NUCLEOTIDE SEQUENCE</scope>
    <source>
        <strain evidence="1">Expedition CK06-06</strain>
    </source>
</reference>
<proteinExistence type="predicted"/>
<accession>X1KXU3</accession>